<dbReference type="AlphaFoldDB" id="A0A2M9ZAY3"/>
<dbReference type="Proteomes" id="UP000231912">
    <property type="component" value="Unassembled WGS sequence"/>
</dbReference>
<proteinExistence type="predicted"/>
<reference evidence="1 2" key="1">
    <citation type="submission" date="2017-07" db="EMBL/GenBank/DDBJ databases">
        <title>Leptospira spp. isolated from tropical soils.</title>
        <authorList>
            <person name="Thibeaux R."/>
            <person name="Iraola G."/>
            <person name="Ferres I."/>
            <person name="Bierque E."/>
            <person name="Girault D."/>
            <person name="Soupe-Gilbert M.-E."/>
            <person name="Picardeau M."/>
            <person name="Goarant C."/>
        </authorList>
    </citation>
    <scope>NUCLEOTIDE SEQUENCE [LARGE SCALE GENOMIC DNA]</scope>
    <source>
        <strain evidence="1 2">FH2-C-A2</strain>
    </source>
</reference>
<evidence type="ECO:0000313" key="2">
    <source>
        <dbReference type="Proteomes" id="UP000231912"/>
    </source>
</evidence>
<protein>
    <submittedName>
        <fullName evidence="1">Uncharacterized protein</fullName>
    </submittedName>
</protein>
<sequence>MIREETEAREFEAAPEGRYLKKAFPVSERKYPKGRLLPMTEKDSIQEIIDLYKKDLDLSLIRESLKLTPTERIRRLELQLVAEEMKRAGKAWLDSPNQAS</sequence>
<evidence type="ECO:0000313" key="1">
    <source>
        <dbReference type="EMBL" id="PJZ65585.1"/>
    </source>
</evidence>
<name>A0A2M9ZAY3_9LEPT</name>
<accession>A0A2M9ZAY3</accession>
<dbReference type="EMBL" id="NPDT01000004">
    <property type="protein sequence ID" value="PJZ65585.1"/>
    <property type="molecule type" value="Genomic_DNA"/>
</dbReference>
<comment type="caution">
    <text evidence="1">The sequence shown here is derived from an EMBL/GenBank/DDBJ whole genome shotgun (WGS) entry which is preliminary data.</text>
</comment>
<gene>
    <name evidence="1" type="ORF">CH371_11660</name>
</gene>
<organism evidence="1 2">
    <name type="scientific">Leptospira wolffii</name>
    <dbReference type="NCBI Taxonomy" id="409998"/>
    <lineage>
        <taxon>Bacteria</taxon>
        <taxon>Pseudomonadati</taxon>
        <taxon>Spirochaetota</taxon>
        <taxon>Spirochaetia</taxon>
        <taxon>Leptospirales</taxon>
        <taxon>Leptospiraceae</taxon>
        <taxon>Leptospira</taxon>
    </lineage>
</organism>